<dbReference type="Proteomes" id="UP000034264">
    <property type="component" value="Unassembled WGS sequence"/>
</dbReference>
<sequence length="82" mass="9438">MKSSFGSKELEKCLIKLSFTPQRRVGSSHLKYKITNKKIPLGTRPFIIVIEGRKVYDPHTASSYVRQIKNLGFTEEEILKNL</sequence>
<protein>
    <recommendedName>
        <fullName evidence="3">Type II toxin-antitoxin system HicA family toxin</fullName>
    </recommendedName>
</protein>
<accession>A0A0G1M135</accession>
<name>A0A0G1M135_9BACT</name>
<proteinExistence type="predicted"/>
<comment type="caution">
    <text evidence="1">The sequence shown here is derived from an EMBL/GenBank/DDBJ whole genome shotgun (WGS) entry which is preliminary data.</text>
</comment>
<gene>
    <name evidence="1" type="ORF">UX05_C0016G0005</name>
</gene>
<organism evidence="1 2">
    <name type="scientific">Candidatus Amesbacteria bacterium GW2011_GWC2_45_19</name>
    <dbReference type="NCBI Taxonomy" id="1618366"/>
    <lineage>
        <taxon>Bacteria</taxon>
        <taxon>Candidatus Amesiibacteriota</taxon>
    </lineage>
</organism>
<reference evidence="1 2" key="1">
    <citation type="journal article" date="2015" name="Nature">
        <title>rRNA introns, odd ribosomes, and small enigmatic genomes across a large radiation of phyla.</title>
        <authorList>
            <person name="Brown C.T."/>
            <person name="Hug L.A."/>
            <person name="Thomas B.C."/>
            <person name="Sharon I."/>
            <person name="Castelle C.J."/>
            <person name="Singh A."/>
            <person name="Wilkins M.J."/>
            <person name="Williams K.H."/>
            <person name="Banfield J.F."/>
        </authorList>
    </citation>
    <scope>NUCLEOTIDE SEQUENCE [LARGE SCALE GENOMIC DNA]</scope>
</reference>
<evidence type="ECO:0000313" key="1">
    <source>
        <dbReference type="EMBL" id="KKU01834.1"/>
    </source>
</evidence>
<dbReference type="EMBL" id="LCKS01000016">
    <property type="protein sequence ID" value="KKU01834.1"/>
    <property type="molecule type" value="Genomic_DNA"/>
</dbReference>
<evidence type="ECO:0000313" key="2">
    <source>
        <dbReference type="Proteomes" id="UP000034264"/>
    </source>
</evidence>
<dbReference type="AlphaFoldDB" id="A0A0G1M135"/>
<evidence type="ECO:0008006" key="3">
    <source>
        <dbReference type="Google" id="ProtNLM"/>
    </source>
</evidence>